<dbReference type="Pfam" id="PF07187">
    <property type="entry name" value="DUF1405"/>
    <property type="match status" value="1"/>
</dbReference>
<feature type="transmembrane region" description="Helical" evidence="1">
    <location>
        <begin position="140"/>
        <end position="160"/>
    </location>
</feature>
<sequence>MGIIMKEFLSRIFEDRRWVIIIMILNLAGTVYGYFWYEGQLAATPLIYWPFTPDCPEFAMFFSIVLIFYLLDRRLYDFEVLTFFGLIKYGTWTVFTITLYFIASGDVTNFDEWMLLISHVGMVMEGSLFFKYLRFNYINIFVSLAWFLLSDYMDYVVGVYPYLPYQAHLPLVRAYAVISTLAIFIFLIYMGNKRKGVFKE</sequence>
<dbReference type="AlphaFoldDB" id="A0A5D8QGY8"/>
<reference evidence="2 3" key="1">
    <citation type="submission" date="2019-08" db="EMBL/GenBank/DDBJ databases">
        <title>Calorimonas adulescens gen. nov., sp. nov., an anaerobic thermophilic bacterium from Sakhalin hot spring.</title>
        <authorList>
            <person name="Khomyakova M.A."/>
            <person name="Merkel A.Y."/>
            <person name="Novikov A."/>
            <person name="Bonch-Osmolovskaya E.A."/>
            <person name="Slobodkin A.I."/>
        </authorList>
    </citation>
    <scope>NUCLEOTIDE SEQUENCE [LARGE SCALE GENOMIC DNA]</scope>
    <source>
        <strain evidence="2 3">A05MB</strain>
    </source>
</reference>
<name>A0A5D8QGY8_9THEO</name>
<proteinExistence type="predicted"/>
<comment type="caution">
    <text evidence="2">The sequence shown here is derived from an EMBL/GenBank/DDBJ whole genome shotgun (WGS) entry which is preliminary data.</text>
</comment>
<keyword evidence="1" id="KW-1133">Transmembrane helix</keyword>
<dbReference type="Proteomes" id="UP000322976">
    <property type="component" value="Unassembled WGS sequence"/>
</dbReference>
<evidence type="ECO:0000313" key="3">
    <source>
        <dbReference type="Proteomes" id="UP000322976"/>
    </source>
</evidence>
<keyword evidence="1" id="KW-0472">Membrane</keyword>
<evidence type="ECO:0000256" key="1">
    <source>
        <dbReference type="SAM" id="Phobius"/>
    </source>
</evidence>
<accession>A0A5D8QGY8</accession>
<feature type="transmembrane region" description="Helical" evidence="1">
    <location>
        <begin position="115"/>
        <end position="133"/>
    </location>
</feature>
<protein>
    <submittedName>
        <fullName evidence="2">DUF1405 domain-containing protein</fullName>
    </submittedName>
</protein>
<feature type="transmembrane region" description="Helical" evidence="1">
    <location>
        <begin position="83"/>
        <end position="103"/>
    </location>
</feature>
<dbReference type="PANTHER" id="PTHR40042:SF1">
    <property type="entry name" value="DUF1405 DOMAIN-CONTAINING PROTEIN"/>
    <property type="match status" value="1"/>
</dbReference>
<keyword evidence="1" id="KW-0812">Transmembrane</keyword>
<dbReference type="PANTHER" id="PTHR40042">
    <property type="entry name" value="HYPOTHETICAL MEMBRANE SPANNING PROTEIN"/>
    <property type="match status" value="1"/>
</dbReference>
<feature type="transmembrane region" description="Helical" evidence="1">
    <location>
        <begin position="18"/>
        <end position="35"/>
    </location>
</feature>
<feature type="transmembrane region" description="Helical" evidence="1">
    <location>
        <begin position="47"/>
        <end position="71"/>
    </location>
</feature>
<evidence type="ECO:0000313" key="2">
    <source>
        <dbReference type="EMBL" id="TZE82528.1"/>
    </source>
</evidence>
<gene>
    <name evidence="2" type="ORF">FWJ32_04410</name>
</gene>
<organism evidence="2 3">
    <name type="scientific">Calorimonas adulescens</name>
    <dbReference type="NCBI Taxonomy" id="2606906"/>
    <lineage>
        <taxon>Bacteria</taxon>
        <taxon>Bacillati</taxon>
        <taxon>Bacillota</taxon>
        <taxon>Clostridia</taxon>
        <taxon>Thermoanaerobacterales</taxon>
        <taxon>Thermoanaerobacteraceae</taxon>
        <taxon>Calorimonas</taxon>
    </lineage>
</organism>
<keyword evidence="3" id="KW-1185">Reference proteome</keyword>
<dbReference type="EMBL" id="VTPS01000005">
    <property type="protein sequence ID" value="TZE82528.1"/>
    <property type="molecule type" value="Genomic_DNA"/>
</dbReference>
<feature type="transmembrane region" description="Helical" evidence="1">
    <location>
        <begin position="172"/>
        <end position="190"/>
    </location>
</feature>
<dbReference type="InterPro" id="IPR009845">
    <property type="entry name" value="DUF1405"/>
</dbReference>